<sequence length="410" mass="45910">MSEAIQFNGGGAYPTLPYAQYPSGLGRGPVPPFVRAMRDRLRNGEEALAPSVSPVSSALTLVTSTPTTGSSNNKEEVDNTEKTREAVEAKLRETIVRRTESNTDFSGRNISRTNDKPKGELIIAPPSASGVAAELSEGIVRSPTKKKKSAFEAEQEARDLANNNNNSNHSNTIDENISVPFCVSDWQNKKNLLIPLEQRLANKKDERRNTRPVGSNVVEMAKAMRKEAVLVNAMLQQKEREKAEEEERTQAAQEQIEAQRARELLEEKVRRDQNASRHNETREERLQRIKAERELKERERQEKQRQLQLKKAAARLNITVEDLEADEQLLRKVDEADLHAHVPQGLESSAQSSGHRVASIYEDEIDANKSYNTVPMMASHVVSNEGIMREMQSMAADPERPQESNISRGG</sequence>
<feature type="compositionally biased region" description="Basic and acidic residues" evidence="2">
    <location>
        <begin position="149"/>
        <end position="159"/>
    </location>
</feature>
<feature type="region of interest" description="Disordered" evidence="2">
    <location>
        <begin position="143"/>
        <end position="173"/>
    </location>
</feature>
<evidence type="ECO:0000313" key="3">
    <source>
        <dbReference type="EMBL" id="CAD2221939.1"/>
    </source>
</evidence>
<name>A0A7G2CRC8_9TRYP</name>
<protein>
    <submittedName>
        <fullName evidence="3">SKIP/SNW domain containing protein, putative</fullName>
    </submittedName>
</protein>
<keyword evidence="1" id="KW-0175">Coiled coil</keyword>
<feature type="coiled-coil region" evidence="1">
    <location>
        <begin position="221"/>
        <end position="326"/>
    </location>
</feature>
<feature type="compositionally biased region" description="Low complexity" evidence="2">
    <location>
        <begin position="162"/>
        <end position="171"/>
    </location>
</feature>
<evidence type="ECO:0000256" key="2">
    <source>
        <dbReference type="SAM" id="MobiDB-lite"/>
    </source>
</evidence>
<organism evidence="3 4">
    <name type="scientific">Angomonas deanei</name>
    <dbReference type="NCBI Taxonomy" id="59799"/>
    <lineage>
        <taxon>Eukaryota</taxon>
        <taxon>Discoba</taxon>
        <taxon>Euglenozoa</taxon>
        <taxon>Kinetoplastea</taxon>
        <taxon>Metakinetoplastina</taxon>
        <taxon>Trypanosomatida</taxon>
        <taxon>Trypanosomatidae</taxon>
        <taxon>Strigomonadinae</taxon>
        <taxon>Angomonas</taxon>
    </lineage>
</organism>
<dbReference type="Proteomes" id="UP000515908">
    <property type="component" value="Chromosome 23"/>
</dbReference>
<dbReference type="VEuPathDB" id="TriTrypDB:ADEAN_000947800"/>
<dbReference type="AlphaFoldDB" id="A0A7G2CRC8"/>
<accession>A0A7G2CRC8</accession>
<evidence type="ECO:0000313" key="4">
    <source>
        <dbReference type="Proteomes" id="UP000515908"/>
    </source>
</evidence>
<dbReference type="OrthoDB" id="273904at2759"/>
<feature type="region of interest" description="Disordered" evidence="2">
    <location>
        <begin position="390"/>
        <end position="410"/>
    </location>
</feature>
<dbReference type="EMBL" id="LR877167">
    <property type="protein sequence ID" value="CAD2221939.1"/>
    <property type="molecule type" value="Genomic_DNA"/>
</dbReference>
<proteinExistence type="predicted"/>
<keyword evidence="4" id="KW-1185">Reference proteome</keyword>
<evidence type="ECO:0000256" key="1">
    <source>
        <dbReference type="SAM" id="Coils"/>
    </source>
</evidence>
<feature type="region of interest" description="Disordered" evidence="2">
    <location>
        <begin position="61"/>
        <end position="86"/>
    </location>
</feature>
<gene>
    <name evidence="3" type="ORF">ADEAN_000947800</name>
</gene>
<reference evidence="3 4" key="1">
    <citation type="submission" date="2020-08" db="EMBL/GenBank/DDBJ databases">
        <authorList>
            <person name="Newling K."/>
            <person name="Davey J."/>
            <person name="Forrester S."/>
        </authorList>
    </citation>
    <scope>NUCLEOTIDE SEQUENCE [LARGE SCALE GENOMIC DNA]</scope>
    <source>
        <strain evidence="4">Crithidia deanei Carvalho (ATCC PRA-265)</strain>
    </source>
</reference>
<feature type="compositionally biased region" description="Basic and acidic residues" evidence="2">
    <location>
        <begin position="73"/>
        <end position="86"/>
    </location>
</feature>